<protein>
    <recommendedName>
        <fullName evidence="7">G-protein coupled receptors family 1 profile domain-containing protein</fullName>
    </recommendedName>
</protein>
<evidence type="ECO:0000256" key="2">
    <source>
        <dbReference type="ARBA" id="ARBA00022692"/>
    </source>
</evidence>
<dbReference type="PRINTS" id="PR00237">
    <property type="entry name" value="GPCRRHODOPSN"/>
</dbReference>
<evidence type="ECO:0000259" key="7">
    <source>
        <dbReference type="PROSITE" id="PS50262"/>
    </source>
</evidence>
<feature type="transmembrane region" description="Helical" evidence="6">
    <location>
        <begin position="282"/>
        <end position="301"/>
    </location>
</feature>
<comment type="similarity">
    <text evidence="5">Belongs to the G-protein coupled receptor 1 family.</text>
</comment>
<dbReference type="SUPFAM" id="SSF81321">
    <property type="entry name" value="Family A G protein-coupled receptor-like"/>
    <property type="match status" value="1"/>
</dbReference>
<dbReference type="InterPro" id="IPR017452">
    <property type="entry name" value="GPCR_Rhodpsn_7TM"/>
</dbReference>
<organism evidence="8 9">
    <name type="scientific">Porites evermanni</name>
    <dbReference type="NCBI Taxonomy" id="104178"/>
    <lineage>
        <taxon>Eukaryota</taxon>
        <taxon>Metazoa</taxon>
        <taxon>Cnidaria</taxon>
        <taxon>Anthozoa</taxon>
        <taxon>Hexacorallia</taxon>
        <taxon>Scleractinia</taxon>
        <taxon>Fungiina</taxon>
        <taxon>Poritidae</taxon>
        <taxon>Porites</taxon>
    </lineage>
</organism>
<proteinExistence type="inferred from homology"/>
<comment type="caution">
    <text evidence="8">The sequence shown here is derived from an EMBL/GenBank/DDBJ whole genome shotgun (WGS) entry which is preliminary data.</text>
</comment>
<feature type="domain" description="G-protein coupled receptors family 1 profile" evidence="7">
    <location>
        <begin position="43"/>
        <end position="299"/>
    </location>
</feature>
<evidence type="ECO:0000313" key="8">
    <source>
        <dbReference type="EMBL" id="CAH3145528.1"/>
    </source>
</evidence>
<dbReference type="SMART" id="SM01381">
    <property type="entry name" value="7TM_GPCR_Srsx"/>
    <property type="match status" value="1"/>
</dbReference>
<dbReference type="PROSITE" id="PS50262">
    <property type="entry name" value="G_PROTEIN_RECEP_F1_2"/>
    <property type="match status" value="1"/>
</dbReference>
<evidence type="ECO:0000256" key="6">
    <source>
        <dbReference type="SAM" id="Phobius"/>
    </source>
</evidence>
<evidence type="ECO:0000313" key="9">
    <source>
        <dbReference type="Proteomes" id="UP001159427"/>
    </source>
</evidence>
<keyword evidence="3 6" id="KW-1133">Transmembrane helix</keyword>
<keyword evidence="5" id="KW-0675">Receptor</keyword>
<evidence type="ECO:0000256" key="5">
    <source>
        <dbReference type="RuleBase" id="RU000688"/>
    </source>
</evidence>
<dbReference type="EMBL" id="CALNXI010000893">
    <property type="protein sequence ID" value="CAH3145528.1"/>
    <property type="molecule type" value="Genomic_DNA"/>
</dbReference>
<keyword evidence="4 6" id="KW-0472">Membrane</keyword>
<dbReference type="Gene3D" id="1.20.1070.10">
    <property type="entry name" value="Rhodopsin 7-helix transmembrane proteins"/>
    <property type="match status" value="1"/>
</dbReference>
<dbReference type="PANTHER" id="PTHR45698:SF1">
    <property type="entry name" value="TRACE AMINE-ASSOCIATED RECEPTOR 13C-LIKE"/>
    <property type="match status" value="1"/>
</dbReference>
<evidence type="ECO:0000256" key="1">
    <source>
        <dbReference type="ARBA" id="ARBA00004370"/>
    </source>
</evidence>
<gene>
    <name evidence="8" type="ORF">PEVE_00043521</name>
</gene>
<name>A0ABN8PNQ9_9CNID</name>
<keyword evidence="9" id="KW-1185">Reference proteome</keyword>
<dbReference type="CDD" id="cd00637">
    <property type="entry name" value="7tm_classA_rhodopsin-like"/>
    <property type="match status" value="1"/>
</dbReference>
<dbReference type="Proteomes" id="UP001159427">
    <property type="component" value="Unassembled WGS sequence"/>
</dbReference>
<keyword evidence="5" id="KW-0297">G-protein coupled receptor</keyword>
<evidence type="ECO:0000256" key="3">
    <source>
        <dbReference type="ARBA" id="ARBA00022989"/>
    </source>
</evidence>
<feature type="non-terminal residue" evidence="8">
    <location>
        <position position="1"/>
    </location>
</feature>
<evidence type="ECO:0000256" key="4">
    <source>
        <dbReference type="ARBA" id="ARBA00023136"/>
    </source>
</evidence>
<sequence>LCLTEECQSSVHEIICRILFFSVKMPTGLRVAFGVIGTFAILNNALLLVVILKNRSMLKTPYNTLVLSLAITDFITGIGILITPVYVFGADSIPVHPGGLGQLFCRMIYSQYLVFTLGIVSVYTVTSMAIDRWLAVARPTKYKTALTRLRVNICVMFIWAISVLLNTPHLFEMKAATDVDGNKKCMWIVLTTGTTRKVVAVLEFLGKFFLPLLTASVTMISLNNRVKLSPALFQSNRGRAGLRLLRMCMLTTLVLGVCWFPNQLYYLLFKYDITQLDTPMHHFTVVLCMFNSCINPIIYCTSNRSYRKQFKLLLCPWYRDRVTNLELTGSDVGSATNDQINKLFARPAFDVTRTTYT</sequence>
<feature type="transmembrane region" description="Helical" evidence="6">
    <location>
        <begin position="31"/>
        <end position="52"/>
    </location>
</feature>
<feature type="transmembrane region" description="Helical" evidence="6">
    <location>
        <begin position="151"/>
        <end position="171"/>
    </location>
</feature>
<keyword evidence="5" id="KW-0807">Transducer</keyword>
<dbReference type="Pfam" id="PF00001">
    <property type="entry name" value="7tm_1"/>
    <property type="match status" value="1"/>
</dbReference>
<accession>A0ABN8PNQ9</accession>
<feature type="transmembrane region" description="Helical" evidence="6">
    <location>
        <begin position="64"/>
        <end position="88"/>
    </location>
</feature>
<dbReference type="PROSITE" id="PS00237">
    <property type="entry name" value="G_PROTEIN_RECEP_F1_1"/>
    <property type="match status" value="1"/>
</dbReference>
<comment type="subcellular location">
    <subcellularLocation>
        <location evidence="1">Membrane</location>
    </subcellularLocation>
</comment>
<feature type="transmembrane region" description="Helical" evidence="6">
    <location>
        <begin position="204"/>
        <end position="223"/>
    </location>
</feature>
<feature type="transmembrane region" description="Helical" evidence="6">
    <location>
        <begin position="244"/>
        <end position="262"/>
    </location>
</feature>
<dbReference type="PANTHER" id="PTHR45698">
    <property type="entry name" value="TRACE AMINE-ASSOCIATED RECEPTOR 19N-RELATED"/>
    <property type="match status" value="1"/>
</dbReference>
<feature type="transmembrane region" description="Helical" evidence="6">
    <location>
        <begin position="108"/>
        <end position="130"/>
    </location>
</feature>
<reference evidence="8 9" key="1">
    <citation type="submission" date="2022-05" db="EMBL/GenBank/DDBJ databases">
        <authorList>
            <consortium name="Genoscope - CEA"/>
            <person name="William W."/>
        </authorList>
    </citation>
    <scope>NUCLEOTIDE SEQUENCE [LARGE SCALE GENOMIC DNA]</scope>
</reference>
<keyword evidence="2 5" id="KW-0812">Transmembrane</keyword>
<dbReference type="InterPro" id="IPR000276">
    <property type="entry name" value="GPCR_Rhodpsn"/>
</dbReference>